<organism evidence="2 3">
    <name type="scientific">Streptomyces albus (strain ATCC 21838 / DSM 41398 / FERM P-419 / JCM 4703 / NBRC 107858)</name>
    <dbReference type="NCBI Taxonomy" id="1081613"/>
    <lineage>
        <taxon>Bacteria</taxon>
        <taxon>Bacillati</taxon>
        <taxon>Actinomycetota</taxon>
        <taxon>Actinomycetes</taxon>
        <taxon>Kitasatosporales</taxon>
        <taxon>Streptomycetaceae</taxon>
        <taxon>Streptomyces</taxon>
    </lineage>
</organism>
<keyword evidence="3" id="KW-1185">Reference proteome</keyword>
<evidence type="ECO:0000256" key="1">
    <source>
        <dbReference type="SAM" id="SignalP"/>
    </source>
</evidence>
<gene>
    <name evidence="2" type="ORF">SLNWT_5492</name>
</gene>
<evidence type="ECO:0000313" key="3">
    <source>
        <dbReference type="Proteomes" id="UP000031523"/>
    </source>
</evidence>
<feature type="signal peptide" evidence="1">
    <location>
        <begin position="1"/>
        <end position="28"/>
    </location>
</feature>
<evidence type="ECO:0000313" key="2">
    <source>
        <dbReference type="EMBL" id="AJE85868.1"/>
    </source>
</evidence>
<accession>A0A0B5ESV8</accession>
<evidence type="ECO:0008006" key="4">
    <source>
        <dbReference type="Google" id="ProtNLM"/>
    </source>
</evidence>
<name>A0A0B5ESV8_STRA4</name>
<dbReference type="AlphaFoldDB" id="A0A0B5ESV8"/>
<feature type="chain" id="PRO_5002116117" description="Secreted protein" evidence="1">
    <location>
        <begin position="29"/>
        <end position="199"/>
    </location>
</feature>
<protein>
    <recommendedName>
        <fullName evidence="4">Secreted protein</fullName>
    </recommendedName>
</protein>
<dbReference type="Proteomes" id="UP000031523">
    <property type="component" value="Chromosome"/>
</dbReference>
<reference evidence="2 3" key="1">
    <citation type="submission" date="2015-01" db="EMBL/GenBank/DDBJ databases">
        <title>Enhanced salinomycin production by adjusting the supply of polyketide extender units in Streptomyce albus DSM 41398.</title>
        <authorList>
            <person name="Lu C."/>
        </authorList>
    </citation>
    <scope>NUCLEOTIDE SEQUENCE [LARGE SCALE GENOMIC DNA]</scope>
    <source>
        <strain evidence="3">ATCC 21838 / DSM 41398 / FERM P-419 / JCM 4703 / NBRC 107858</strain>
    </source>
</reference>
<sequence>MHKLARRFAVVAAAGGFALGLTATSASAGAQATWTVAPGGAITAHADVPTLTVPAATLTCDGSDATGSVKSGSGLNGAGIGQIDSLTFDNCGLAGISFEVTASGTPWALNVSGVNSGDPDRVDGTITGITAHIEGTGCSADFSGDVTGYFDNATSELVVDGGGDLTASNANCLGLINDGDVASFEAAYAVTPGQTITLD</sequence>
<dbReference type="KEGG" id="sals:SLNWT_5492"/>
<keyword evidence="1" id="KW-0732">Signal</keyword>
<proteinExistence type="predicted"/>
<dbReference type="EMBL" id="CP010519">
    <property type="protein sequence ID" value="AJE85868.1"/>
    <property type="molecule type" value="Genomic_DNA"/>
</dbReference>